<gene>
    <name evidence="2" type="ORF">LX24_00117</name>
</gene>
<keyword evidence="1" id="KW-0175">Coiled coil</keyword>
<evidence type="ECO:0000256" key="1">
    <source>
        <dbReference type="SAM" id="Coils"/>
    </source>
</evidence>
<evidence type="ECO:0000313" key="2">
    <source>
        <dbReference type="EMBL" id="TYO97834.1"/>
    </source>
</evidence>
<organism evidence="2 3">
    <name type="scientific">Desulfallas thermosapovorans DSM 6562</name>
    <dbReference type="NCBI Taxonomy" id="1121431"/>
    <lineage>
        <taxon>Bacteria</taxon>
        <taxon>Bacillati</taxon>
        <taxon>Bacillota</taxon>
        <taxon>Clostridia</taxon>
        <taxon>Eubacteriales</taxon>
        <taxon>Desulfallaceae</taxon>
        <taxon>Desulfallas</taxon>
    </lineage>
</organism>
<dbReference type="AlphaFoldDB" id="A0A5S4ZXM6"/>
<sequence>MKYIYKEKYVKYFTGVVHKMSGKLNSLTDVLKKTLFFFESLSVAELAPYVHRKMLVDYTREQVEEKVCLCLEQHKCFESSDGYIWVINLEGKRENDHFYNVLLKKQKPLSLNELSRNGNKRKKSKPVAEQADLISDGRFIQLANGLWGLTEWEVETEHYSLKHLIIKALKIHPTGLSLAQLTDVINNWRHTGQGEILGVLKKFPYFDEIGRGVWCYNAEAKVVYDRIIKRYLEALKRQRERWNRERNKWSRKNTALRKQIDEVSAAHREAAAALALRQSEMGRYEQMTTQMAEKDLLLALRKKEIYRYKEHLQKLEAKANSILYQCRLWVARYKEKEAENQKLQQLLNKSQSSQEILFGKLQQYKERDRENKAKIIEIKENHANRVAELQTEIVELKQKMERLKENTSQEQKIWREEINTLSADLKHAMAEGEKLGHALRLAQQELAKAKDECRVMENYLTHPLVKMMARIVSKFKRSTGQVIS</sequence>
<reference evidence="2 3" key="1">
    <citation type="submission" date="2019-07" db="EMBL/GenBank/DDBJ databases">
        <title>Genomic Encyclopedia of Type Strains, Phase I: the one thousand microbial genomes (KMG-I) project.</title>
        <authorList>
            <person name="Kyrpides N."/>
        </authorList>
    </citation>
    <scope>NUCLEOTIDE SEQUENCE [LARGE SCALE GENOMIC DNA]</scope>
    <source>
        <strain evidence="2 3">DSM 6562</strain>
    </source>
</reference>
<evidence type="ECO:0000313" key="3">
    <source>
        <dbReference type="Proteomes" id="UP000323166"/>
    </source>
</evidence>
<keyword evidence="3" id="KW-1185">Reference proteome</keyword>
<dbReference type="Gene3D" id="1.10.10.1250">
    <property type="entry name" value="RNA polymerase, subunit delta, N-terminal domain"/>
    <property type="match status" value="1"/>
</dbReference>
<comment type="caution">
    <text evidence="2">The sequence shown here is derived from an EMBL/GenBank/DDBJ whole genome shotgun (WGS) entry which is preliminary data.</text>
</comment>
<proteinExistence type="predicted"/>
<name>A0A5S4ZXM6_9FIRM</name>
<dbReference type="Proteomes" id="UP000323166">
    <property type="component" value="Unassembled WGS sequence"/>
</dbReference>
<dbReference type="EMBL" id="VNHM01000001">
    <property type="protein sequence ID" value="TYO97834.1"/>
    <property type="molecule type" value="Genomic_DNA"/>
</dbReference>
<evidence type="ECO:0008006" key="4">
    <source>
        <dbReference type="Google" id="ProtNLM"/>
    </source>
</evidence>
<protein>
    <recommendedName>
        <fullName evidence="4">Phage-shock protein</fullName>
    </recommendedName>
</protein>
<feature type="coiled-coil region" evidence="1">
    <location>
        <begin position="232"/>
        <end position="259"/>
    </location>
</feature>
<dbReference type="InterPro" id="IPR038087">
    <property type="entry name" value="RNAP_delta_N_dom_sf"/>
</dbReference>
<feature type="coiled-coil region" evidence="1">
    <location>
        <begin position="379"/>
        <end position="459"/>
    </location>
</feature>
<accession>A0A5S4ZXM6</accession>